<dbReference type="GO" id="GO:0005788">
    <property type="term" value="C:endoplasmic reticulum lumen"/>
    <property type="evidence" value="ECO:0007669"/>
    <property type="project" value="EnsemblFungi"/>
</dbReference>
<feature type="domain" description="Glycosyl hydrolase family 31 C-terminal" evidence="14">
    <location>
        <begin position="719"/>
        <end position="807"/>
    </location>
</feature>
<keyword evidence="6" id="KW-0256">Endoplasmic reticulum</keyword>
<evidence type="ECO:0000256" key="11">
    <source>
        <dbReference type="SAM" id="SignalP"/>
    </source>
</evidence>
<evidence type="ECO:0000256" key="4">
    <source>
        <dbReference type="ARBA" id="ARBA00022729"/>
    </source>
</evidence>
<keyword evidence="4 11" id="KW-0732">Signal</keyword>
<evidence type="ECO:0000259" key="12">
    <source>
        <dbReference type="Pfam" id="PF01055"/>
    </source>
</evidence>
<dbReference type="SUPFAM" id="SSF51011">
    <property type="entry name" value="Glycosyl hydrolase domain"/>
    <property type="match status" value="1"/>
</dbReference>
<dbReference type="InterPro" id="IPR000322">
    <property type="entry name" value="Glyco_hydro_31_TIM"/>
</dbReference>
<dbReference type="GO" id="GO:0006491">
    <property type="term" value="P:N-glycan processing"/>
    <property type="evidence" value="ECO:0007669"/>
    <property type="project" value="EnsemblFungi"/>
</dbReference>
<dbReference type="Gene3D" id="3.20.20.80">
    <property type="entry name" value="Glycosidases"/>
    <property type="match status" value="2"/>
</dbReference>
<dbReference type="Pfam" id="PF01055">
    <property type="entry name" value="Glyco_hydro_31_2nd"/>
    <property type="match status" value="1"/>
</dbReference>
<dbReference type="Pfam" id="PF13802">
    <property type="entry name" value="Gal_mutarotas_2"/>
    <property type="match status" value="1"/>
</dbReference>
<feature type="domain" description="Glycoside hydrolase family 31 TIM barrel" evidence="12">
    <location>
        <begin position="383"/>
        <end position="710"/>
    </location>
</feature>
<dbReference type="PANTHER" id="PTHR22762">
    <property type="entry name" value="ALPHA-GLUCOSIDASE"/>
    <property type="match status" value="1"/>
</dbReference>
<evidence type="ECO:0000256" key="3">
    <source>
        <dbReference type="ARBA" id="ARBA00007806"/>
    </source>
</evidence>
<dbReference type="Gene3D" id="2.60.40.1180">
    <property type="entry name" value="Golgi alpha-mannosidase II"/>
    <property type="match status" value="2"/>
</dbReference>
<evidence type="ECO:0000259" key="13">
    <source>
        <dbReference type="Pfam" id="PF13802"/>
    </source>
</evidence>
<dbReference type="InterPro" id="IPR013780">
    <property type="entry name" value="Glyco_hydro_b"/>
</dbReference>
<sequence>MRIRAHSLLLLVLFFVAPTWQVKSELFKTCDQSGFCHRNRHFALQVAAQSNYIPKYAVSLFEIDEPRAAITGVVEKSLNDATTVRLPFRVQLLSDNNVRLLIDEEARSNGTVTVKDGKKINTLRYNEAAKWAFRDEPQAGIFSEPVAVASDEKSLRFSYGDGEFTAELQFTPFKLTILHGDSPQIVLNDRNFLNVEHWRAQTPSEPIEGEEPLDNNVSAEETMYDAFTDSFRDCKSDTVPLGPESVALDVSLPGFKHVYGIPEHADDLSLKDTTAGEPYRMFNVDIFEYEIDSRMAMYGSVPFMMAVKPGMAAGVFWVNSADTWVDIKKEAEMKAGDQTAFNLQVSTKTHWISENGVIDVVLSIGKTPTDVSKSYGALTGFVELPQLFALGYHQCRWNYNDEADVLGVSANMDKYQIPYDIIWLDIEYTDSKKYFTWKKELFPDPVGMMRQLDRTGRKLVTIIDPHIKVGYEVSDHLIKNNLAVQSSSADGSAFHGHCWPGESVWVDTLNPATDEYWSTLFANGTQFSGDATNLHIWNDMNEPSVFSGPETTSPKDTVHYGGWEARSIHNLYGMTYHESTFKAMQNRSGGRNRPFILTRSYFAGSQRSAAMWTGDNMSQWEHLKASLPMILTSGVVGMPFSGADVGGFFGNPSKELLTRWYQAGIWYPFFRAHAHIDSRRREPWIAGEPYTSIIRDAVRFRYSLLPMFYTSFYDANTQGVPVMKPMFYETPENPMTYEIEDQFFLGNTGLLIKPITEEGATATEIYLPDEQVYYSYDKYTVFKGEGYHKYGALLEQIPVLLKGGSILARKDRYRRSSALMRYDPYTLVVALDTAGGASGTLYVDDGQSYDYKQSDYIVVNFTATEEGIQAQVENSGLKLPFIASLDSVKIQKIILVGSALAQKAVSVSQSGETWDASVVSAANHVVIKSPGISINKPWNVTF</sequence>
<comment type="similarity">
    <text evidence="3 10">Belongs to the glycosyl hydrolase 31 family.</text>
</comment>
<dbReference type="GO" id="GO:0017177">
    <property type="term" value="C:glucosidase II complex"/>
    <property type="evidence" value="ECO:0007669"/>
    <property type="project" value="EnsemblFungi"/>
</dbReference>
<dbReference type="GO" id="GO:0033919">
    <property type="term" value="F:glucan 1,3-alpha-glucosidase activity"/>
    <property type="evidence" value="ECO:0007669"/>
    <property type="project" value="EnsemblFungi"/>
</dbReference>
<dbReference type="InterPro" id="IPR017853">
    <property type="entry name" value="GH"/>
</dbReference>
<dbReference type="GO" id="GO:0030246">
    <property type="term" value="F:carbohydrate binding"/>
    <property type="evidence" value="ECO:0007669"/>
    <property type="project" value="InterPro"/>
</dbReference>
<organism evidence="15 16">
    <name type="scientific">Babjeviella inositovora NRRL Y-12698</name>
    <dbReference type="NCBI Taxonomy" id="984486"/>
    <lineage>
        <taxon>Eukaryota</taxon>
        <taxon>Fungi</taxon>
        <taxon>Dikarya</taxon>
        <taxon>Ascomycota</taxon>
        <taxon>Saccharomycotina</taxon>
        <taxon>Pichiomycetes</taxon>
        <taxon>Serinales incertae sedis</taxon>
        <taxon>Babjeviella</taxon>
    </lineage>
</organism>
<dbReference type="PANTHER" id="PTHR22762:SF54">
    <property type="entry name" value="BCDNA.GH04962"/>
    <property type="match status" value="1"/>
</dbReference>
<dbReference type="InterPro" id="IPR011013">
    <property type="entry name" value="Gal_mutarotase_sf_dom"/>
</dbReference>
<gene>
    <name evidence="15" type="ORF">BABINDRAFT_161762</name>
</gene>
<keyword evidence="7" id="KW-0325">Glycoprotein</keyword>
<protein>
    <recommendedName>
        <fullName evidence="9">Glucosidase II subunit alpha</fullName>
    </recommendedName>
</protein>
<keyword evidence="5 10" id="KW-0378">Hydrolase</keyword>
<dbReference type="Gene3D" id="2.60.40.1760">
    <property type="entry name" value="glycosyl hydrolase (family 31)"/>
    <property type="match status" value="1"/>
</dbReference>
<proteinExistence type="inferred from homology"/>
<dbReference type="AlphaFoldDB" id="A0A1E3QPG8"/>
<evidence type="ECO:0000313" key="15">
    <source>
        <dbReference type="EMBL" id="ODQ79354.1"/>
    </source>
</evidence>
<comment type="pathway">
    <text evidence="2">Glycan metabolism; N-glycan metabolism.</text>
</comment>
<dbReference type="GO" id="GO:0070880">
    <property type="term" value="P:fungal-type cell wall beta-glucan biosynthetic process"/>
    <property type="evidence" value="ECO:0007669"/>
    <property type="project" value="EnsemblFungi"/>
</dbReference>
<reference evidence="16" key="1">
    <citation type="submission" date="2016-05" db="EMBL/GenBank/DDBJ databases">
        <title>Comparative genomics of biotechnologically important yeasts.</title>
        <authorList>
            <consortium name="DOE Joint Genome Institute"/>
            <person name="Riley R."/>
            <person name="Haridas S."/>
            <person name="Wolfe K.H."/>
            <person name="Lopes M.R."/>
            <person name="Hittinger C.T."/>
            <person name="Goker M."/>
            <person name="Salamov A."/>
            <person name="Wisecaver J."/>
            <person name="Long T.M."/>
            <person name="Aerts A.L."/>
            <person name="Barry K."/>
            <person name="Choi C."/>
            <person name="Clum A."/>
            <person name="Coughlan A.Y."/>
            <person name="Deshpande S."/>
            <person name="Douglass A.P."/>
            <person name="Hanson S.J."/>
            <person name="Klenk H.-P."/>
            <person name="Labutti K."/>
            <person name="Lapidus A."/>
            <person name="Lindquist E."/>
            <person name="Lipzen A."/>
            <person name="Meier-Kolthoff J.P."/>
            <person name="Ohm R.A."/>
            <person name="Otillar R.P."/>
            <person name="Pangilinan J."/>
            <person name="Peng Y."/>
            <person name="Rokas A."/>
            <person name="Rosa C.A."/>
            <person name="Scheuner C."/>
            <person name="Sibirny A.A."/>
            <person name="Slot J.C."/>
            <person name="Stielow J.B."/>
            <person name="Sun H."/>
            <person name="Kurtzman C.P."/>
            <person name="Blackwell M."/>
            <person name="Grigoriev I.V."/>
            <person name="Jeffries T.W."/>
        </authorList>
    </citation>
    <scope>NUCLEOTIDE SEQUENCE [LARGE SCALE GENOMIC DNA]</scope>
    <source>
        <strain evidence="16">NRRL Y-12698</strain>
    </source>
</reference>
<dbReference type="CDD" id="cd06603">
    <property type="entry name" value="GH31_GANC_GANAB_alpha"/>
    <property type="match status" value="1"/>
</dbReference>
<dbReference type="OrthoDB" id="1334205at2759"/>
<dbReference type="GO" id="GO:0106407">
    <property type="term" value="F:Glc2Man9GlcNAc2 oligosaccharide glucosidase activity"/>
    <property type="evidence" value="ECO:0007669"/>
    <property type="project" value="EnsemblFungi"/>
</dbReference>
<dbReference type="Pfam" id="PF21365">
    <property type="entry name" value="Glyco_hydro_31_3rd"/>
    <property type="match status" value="1"/>
</dbReference>
<evidence type="ECO:0000256" key="2">
    <source>
        <dbReference type="ARBA" id="ARBA00004833"/>
    </source>
</evidence>
<accession>A0A1E3QPG8</accession>
<feature type="domain" description="Glycoside hydrolase family 31 N-terminal" evidence="13">
    <location>
        <begin position="88"/>
        <end position="326"/>
    </location>
</feature>
<evidence type="ECO:0000256" key="7">
    <source>
        <dbReference type="ARBA" id="ARBA00023180"/>
    </source>
</evidence>
<dbReference type="EMBL" id="KV454432">
    <property type="protein sequence ID" value="ODQ79354.1"/>
    <property type="molecule type" value="Genomic_DNA"/>
</dbReference>
<dbReference type="SUPFAM" id="SSF74650">
    <property type="entry name" value="Galactose mutarotase-like"/>
    <property type="match status" value="1"/>
</dbReference>
<feature type="chain" id="PRO_5009134326" description="Glucosidase II subunit alpha" evidence="11">
    <location>
        <begin position="25"/>
        <end position="942"/>
    </location>
</feature>
<keyword evidence="16" id="KW-1185">Reference proteome</keyword>
<comment type="subcellular location">
    <subcellularLocation>
        <location evidence="1">Endoplasmic reticulum</location>
    </subcellularLocation>
</comment>
<evidence type="ECO:0000256" key="10">
    <source>
        <dbReference type="RuleBase" id="RU361185"/>
    </source>
</evidence>
<dbReference type="InterPro" id="IPR025887">
    <property type="entry name" value="Glyco_hydro_31_N_dom"/>
</dbReference>
<dbReference type="InterPro" id="IPR048395">
    <property type="entry name" value="Glyco_hydro_31_C"/>
</dbReference>
<dbReference type="CDD" id="cd14752">
    <property type="entry name" value="GH31_N"/>
    <property type="match status" value="1"/>
</dbReference>
<dbReference type="GeneID" id="30146848"/>
<dbReference type="SUPFAM" id="SSF51445">
    <property type="entry name" value="(Trans)glycosidases"/>
    <property type="match status" value="1"/>
</dbReference>
<dbReference type="Proteomes" id="UP000094336">
    <property type="component" value="Unassembled WGS sequence"/>
</dbReference>
<evidence type="ECO:0000256" key="8">
    <source>
        <dbReference type="ARBA" id="ARBA00023295"/>
    </source>
</evidence>
<evidence type="ECO:0000256" key="5">
    <source>
        <dbReference type="ARBA" id="ARBA00022801"/>
    </source>
</evidence>
<evidence type="ECO:0000256" key="1">
    <source>
        <dbReference type="ARBA" id="ARBA00004240"/>
    </source>
</evidence>
<feature type="signal peptide" evidence="11">
    <location>
        <begin position="1"/>
        <end position="24"/>
    </location>
</feature>
<evidence type="ECO:0000256" key="9">
    <source>
        <dbReference type="ARBA" id="ARBA00042895"/>
    </source>
</evidence>
<keyword evidence="8 10" id="KW-0326">Glycosidase</keyword>
<evidence type="ECO:0000256" key="6">
    <source>
        <dbReference type="ARBA" id="ARBA00022824"/>
    </source>
</evidence>
<evidence type="ECO:0000313" key="16">
    <source>
        <dbReference type="Proteomes" id="UP000094336"/>
    </source>
</evidence>
<name>A0A1E3QPG8_9ASCO</name>
<dbReference type="STRING" id="984486.A0A1E3QPG8"/>
<evidence type="ECO:0000259" key="14">
    <source>
        <dbReference type="Pfam" id="PF21365"/>
    </source>
</evidence>
<dbReference type="RefSeq" id="XP_018984682.1">
    <property type="nucleotide sequence ID" value="XM_019128995.1"/>
</dbReference>